<accession>A0A927QXF0</accession>
<dbReference type="InterPro" id="IPR051267">
    <property type="entry name" value="STEAP_metalloreductase"/>
</dbReference>
<dbReference type="SUPFAM" id="SSF51735">
    <property type="entry name" value="NAD(P)-binding Rossmann-fold domains"/>
    <property type="match status" value="1"/>
</dbReference>
<keyword evidence="1" id="KW-0560">Oxidoreductase</keyword>
<name>A0A927QXF0_9ACTN</name>
<evidence type="ECO:0000313" key="4">
    <source>
        <dbReference type="EMBL" id="MBE1485413.1"/>
    </source>
</evidence>
<feature type="domain" description="Pyrroline-5-carboxylate reductase catalytic N-terminal" evidence="3">
    <location>
        <begin position="2"/>
        <end position="91"/>
    </location>
</feature>
<feature type="region of interest" description="Disordered" evidence="2">
    <location>
        <begin position="177"/>
        <end position="198"/>
    </location>
</feature>
<evidence type="ECO:0000256" key="1">
    <source>
        <dbReference type="ARBA" id="ARBA00023002"/>
    </source>
</evidence>
<organism evidence="4 5">
    <name type="scientific">Plantactinospora soyae</name>
    <dbReference type="NCBI Taxonomy" id="1544732"/>
    <lineage>
        <taxon>Bacteria</taxon>
        <taxon>Bacillati</taxon>
        <taxon>Actinomycetota</taxon>
        <taxon>Actinomycetes</taxon>
        <taxon>Micromonosporales</taxon>
        <taxon>Micromonosporaceae</taxon>
        <taxon>Plantactinospora</taxon>
    </lineage>
</organism>
<dbReference type="PANTHER" id="PTHR14239">
    <property type="entry name" value="DUDULIN-RELATED"/>
    <property type="match status" value="1"/>
</dbReference>
<dbReference type="EMBL" id="JADBEB010000001">
    <property type="protein sequence ID" value="MBE1485413.1"/>
    <property type="molecule type" value="Genomic_DNA"/>
</dbReference>
<protein>
    <submittedName>
        <fullName evidence="4">Dinucleotide-binding enzyme</fullName>
    </submittedName>
</protein>
<dbReference type="InterPro" id="IPR036291">
    <property type="entry name" value="NAD(P)-bd_dom_sf"/>
</dbReference>
<keyword evidence="5" id="KW-1185">Reference proteome</keyword>
<comment type="caution">
    <text evidence="4">The sequence shown here is derived from an EMBL/GenBank/DDBJ whole genome shotgun (WGS) entry which is preliminary data.</text>
</comment>
<evidence type="ECO:0000259" key="3">
    <source>
        <dbReference type="Pfam" id="PF03807"/>
    </source>
</evidence>
<dbReference type="Pfam" id="PF03807">
    <property type="entry name" value="F420_oxidored"/>
    <property type="match status" value="1"/>
</dbReference>
<dbReference type="AlphaFoldDB" id="A0A927QXF0"/>
<reference evidence="4" key="1">
    <citation type="submission" date="2020-10" db="EMBL/GenBank/DDBJ databases">
        <title>Sequencing the genomes of 1000 actinobacteria strains.</title>
        <authorList>
            <person name="Klenk H.-P."/>
        </authorList>
    </citation>
    <scope>NUCLEOTIDE SEQUENCE</scope>
    <source>
        <strain evidence="4">DSM 46832</strain>
    </source>
</reference>
<dbReference type="RefSeq" id="WP_192765601.1">
    <property type="nucleotide sequence ID" value="NZ_JADBEB010000001.1"/>
</dbReference>
<dbReference type="PANTHER" id="PTHR14239:SF10">
    <property type="entry name" value="REDUCTASE"/>
    <property type="match status" value="1"/>
</dbReference>
<dbReference type="Gene3D" id="3.40.50.720">
    <property type="entry name" value="NAD(P)-binding Rossmann-like Domain"/>
    <property type="match status" value="1"/>
</dbReference>
<evidence type="ECO:0000313" key="5">
    <source>
        <dbReference type="Proteomes" id="UP000649753"/>
    </source>
</evidence>
<dbReference type="InterPro" id="IPR028939">
    <property type="entry name" value="P5C_Rdtase_cat_N"/>
</dbReference>
<gene>
    <name evidence="4" type="ORF">H4W31_001051</name>
</gene>
<dbReference type="GO" id="GO:0016491">
    <property type="term" value="F:oxidoreductase activity"/>
    <property type="evidence" value="ECO:0007669"/>
    <property type="project" value="UniProtKB-KW"/>
</dbReference>
<proteinExistence type="predicted"/>
<dbReference type="Proteomes" id="UP000649753">
    <property type="component" value="Unassembled WGS sequence"/>
</dbReference>
<sequence>MRIGIVGTGHVGGTLARLFSKAGHEVVVANSRGPETLRGLTEELDGRVRAATVEEAARFGEVVVVSVPFGRHTEVPADPMSGKTVIDTGNYYPERDGHYPELDEGRTTSSELLQRHLGGARLVKTFNTMRWDHLREYGRQSSAMQRYGMPVSGDDVDAKRRVSALIEQVGFEPVDAGGLADGRRQQPGSPLYLADLTGGELHERLGAP</sequence>
<evidence type="ECO:0000256" key="2">
    <source>
        <dbReference type="SAM" id="MobiDB-lite"/>
    </source>
</evidence>